<evidence type="ECO:0000313" key="6">
    <source>
        <dbReference type="Proteomes" id="UP001205748"/>
    </source>
</evidence>
<dbReference type="InterPro" id="IPR027417">
    <property type="entry name" value="P-loop_NTPase"/>
</dbReference>
<sequence length="657" mass="76854">MIEIGIKNLEKYYGANKVLEDIAFEVKTGERIGLIGQNGSGKTTLFKIIAGEENYNGGNLTIRKDAVLGFLEQIPVYPEEYTVIDVLHTAFEEIFHLKREMNKLEYEMTTIKSEELERIMDRYGHLQQDFETRGGYDIEEKVSRISAGLHFNEEFLNKKLSLLSGGEKNTVMLGKILLESPEIILLDEPSNHLDFEAIEWLENFLNEYKGTVIIISHDRYFLDRVVTKIIEIEEGKSELYLGNYSYYVDEKERRILDRLEDYKQQMRKIKTMEEAIKRFRDWGTRSGDPRFFKKIANMEKRIERIDKVEKPRVEKNKMDLSFHESKRSGKDVILISEVTKAFENKVLIQKSDLHLRYLDRIGLIGNNGCGKSTLLKMILGKYIRNAEGSKNISVDPTNDFSQYREDEGNIKIGANVKIGYLDQNVTFKNEEHTVLESFREGVSVLEGQGRSILARFLFYDEDVFKKVGNLSGGERSRLKLCQLMHQDINLLLLDEPTNHLDINSREVLEQALMEFEGTLLFVSHDRYFVNKIAGQIVELRDGRLIGYKGNYDDYVEKRKEEKLETYTKEVNHKKKIEGNKNRKSNAMVNNRTEEKERENKKKNLEETIQKLEERIKNIEGELQENSEDYDKLCEIYNQKKDLQQHIDHLLEQWIELE</sequence>
<dbReference type="NCBIfam" id="NF000355">
    <property type="entry name" value="ribo_prot_ABC_F"/>
    <property type="match status" value="1"/>
</dbReference>
<dbReference type="Pfam" id="PF00005">
    <property type="entry name" value="ABC_tran"/>
    <property type="match status" value="2"/>
</dbReference>
<keyword evidence="6" id="KW-1185">Reference proteome</keyword>
<feature type="domain" description="ABC transporter" evidence="4">
    <location>
        <begin position="333"/>
        <end position="566"/>
    </location>
</feature>
<feature type="domain" description="ABC transporter" evidence="4">
    <location>
        <begin position="4"/>
        <end position="259"/>
    </location>
</feature>
<dbReference type="SMART" id="SM00382">
    <property type="entry name" value="AAA"/>
    <property type="match status" value="2"/>
</dbReference>
<dbReference type="CDD" id="cd03221">
    <property type="entry name" value="ABCF_EF-3"/>
    <property type="match status" value="2"/>
</dbReference>
<keyword evidence="1" id="KW-0547">Nucleotide-binding</keyword>
<evidence type="ECO:0000313" key="5">
    <source>
        <dbReference type="EMBL" id="MCR1899704.1"/>
    </source>
</evidence>
<keyword evidence="2 5" id="KW-0067">ATP-binding</keyword>
<gene>
    <name evidence="5" type="ORF">NSA47_12025</name>
</gene>
<dbReference type="PROSITE" id="PS50893">
    <property type="entry name" value="ABC_TRANSPORTER_2"/>
    <property type="match status" value="2"/>
</dbReference>
<dbReference type="EMBL" id="JANKAS010000012">
    <property type="protein sequence ID" value="MCR1899704.1"/>
    <property type="molecule type" value="Genomic_DNA"/>
</dbReference>
<dbReference type="InterPro" id="IPR032781">
    <property type="entry name" value="ABC_tran_Xtn"/>
</dbReference>
<dbReference type="PANTHER" id="PTHR42855">
    <property type="entry name" value="ABC TRANSPORTER ATP-BINDING SUBUNIT"/>
    <property type="match status" value="1"/>
</dbReference>
<dbReference type="PROSITE" id="PS00211">
    <property type="entry name" value="ABC_TRANSPORTER_1"/>
    <property type="match status" value="1"/>
</dbReference>
<dbReference type="SUPFAM" id="SSF52540">
    <property type="entry name" value="P-loop containing nucleoside triphosphate hydrolases"/>
    <property type="match status" value="2"/>
</dbReference>
<dbReference type="GO" id="GO:0016887">
    <property type="term" value="F:ATP hydrolysis activity"/>
    <property type="evidence" value="ECO:0007669"/>
    <property type="project" value="InterPro"/>
</dbReference>
<accession>A0AAE3HIY3</accession>
<dbReference type="InterPro" id="IPR037118">
    <property type="entry name" value="Val-tRNA_synth_C_sf"/>
</dbReference>
<dbReference type="AlphaFoldDB" id="A0AAE3HIY3"/>
<dbReference type="InterPro" id="IPR003593">
    <property type="entry name" value="AAA+_ATPase"/>
</dbReference>
<dbReference type="InterPro" id="IPR003439">
    <property type="entry name" value="ABC_transporter-like_ATP-bd"/>
</dbReference>
<evidence type="ECO:0000256" key="2">
    <source>
        <dbReference type="ARBA" id="ARBA00022840"/>
    </source>
</evidence>
<dbReference type="InterPro" id="IPR017871">
    <property type="entry name" value="ABC_transporter-like_CS"/>
</dbReference>
<evidence type="ECO:0000259" key="4">
    <source>
        <dbReference type="PROSITE" id="PS50893"/>
    </source>
</evidence>
<name>A0AAE3HIY3_9FIRM</name>
<dbReference type="Gene3D" id="1.10.287.380">
    <property type="entry name" value="Valyl-tRNA synthetase, C-terminal domain"/>
    <property type="match status" value="1"/>
</dbReference>
<dbReference type="Gene3D" id="3.40.50.300">
    <property type="entry name" value="P-loop containing nucleotide triphosphate hydrolases"/>
    <property type="match status" value="2"/>
</dbReference>
<feature type="compositionally biased region" description="Basic and acidic residues" evidence="3">
    <location>
        <begin position="591"/>
        <end position="601"/>
    </location>
</feature>
<feature type="region of interest" description="Disordered" evidence="3">
    <location>
        <begin position="574"/>
        <end position="601"/>
    </location>
</feature>
<dbReference type="Pfam" id="PF12848">
    <property type="entry name" value="ABC_tran_Xtn"/>
    <property type="match status" value="1"/>
</dbReference>
<evidence type="ECO:0000256" key="3">
    <source>
        <dbReference type="SAM" id="MobiDB-lite"/>
    </source>
</evidence>
<dbReference type="GO" id="GO:0005524">
    <property type="term" value="F:ATP binding"/>
    <property type="evidence" value="ECO:0007669"/>
    <property type="project" value="UniProtKB-KW"/>
</dbReference>
<dbReference type="RefSeq" id="WP_257532332.1">
    <property type="nucleotide sequence ID" value="NZ_JANKAS010000012.1"/>
</dbReference>
<dbReference type="FunFam" id="3.40.50.300:FF:000011">
    <property type="entry name" value="Putative ABC transporter ATP-binding component"/>
    <property type="match status" value="1"/>
</dbReference>
<dbReference type="GO" id="GO:0003677">
    <property type="term" value="F:DNA binding"/>
    <property type="evidence" value="ECO:0007669"/>
    <property type="project" value="InterPro"/>
</dbReference>
<proteinExistence type="predicted"/>
<organism evidence="5 6">
    <name type="scientific">Irregularibacter muris</name>
    <dbReference type="NCBI Taxonomy" id="1796619"/>
    <lineage>
        <taxon>Bacteria</taxon>
        <taxon>Bacillati</taxon>
        <taxon>Bacillota</taxon>
        <taxon>Clostridia</taxon>
        <taxon>Eubacteriales</taxon>
        <taxon>Eubacteriaceae</taxon>
        <taxon>Irregularibacter</taxon>
    </lineage>
</organism>
<evidence type="ECO:0000256" key="1">
    <source>
        <dbReference type="ARBA" id="ARBA00022741"/>
    </source>
</evidence>
<protein>
    <submittedName>
        <fullName evidence="5">ABC-F family ATP-binding cassette domain-containing protein</fullName>
    </submittedName>
</protein>
<reference evidence="5" key="1">
    <citation type="submission" date="2022-07" db="EMBL/GenBank/DDBJ databases">
        <title>Enhanced cultured diversity of the mouse gut microbiota enables custom-made synthetic communities.</title>
        <authorList>
            <person name="Afrizal A."/>
        </authorList>
    </citation>
    <scope>NUCLEOTIDE SEQUENCE</scope>
    <source>
        <strain evidence="5">DSM 28593</strain>
    </source>
</reference>
<dbReference type="Proteomes" id="UP001205748">
    <property type="component" value="Unassembled WGS sequence"/>
</dbReference>
<comment type="caution">
    <text evidence="5">The sequence shown here is derived from an EMBL/GenBank/DDBJ whole genome shotgun (WGS) entry which is preliminary data.</text>
</comment>
<dbReference type="PANTHER" id="PTHR42855:SF2">
    <property type="entry name" value="DRUG RESISTANCE ABC TRANSPORTER,ATP-BINDING PROTEIN"/>
    <property type="match status" value="1"/>
</dbReference>
<dbReference type="InterPro" id="IPR051309">
    <property type="entry name" value="ABCF_ATPase"/>
</dbReference>